<dbReference type="PANTHER" id="PTHR24201:SF12">
    <property type="entry name" value="ANKYRIN REPEAT DOMAIN 10"/>
    <property type="match status" value="1"/>
</dbReference>
<dbReference type="PANTHER" id="PTHR24201">
    <property type="entry name" value="ANK_REP_REGION DOMAIN-CONTAINING PROTEIN"/>
    <property type="match status" value="1"/>
</dbReference>
<evidence type="ECO:0000256" key="3">
    <source>
        <dbReference type="PROSITE-ProRule" id="PRU00023"/>
    </source>
</evidence>
<dbReference type="Proteomes" id="UP000265200">
    <property type="component" value="Chromosome 21"/>
</dbReference>
<dbReference type="PRINTS" id="PR01415">
    <property type="entry name" value="ANKYRIN"/>
</dbReference>
<dbReference type="SMART" id="SM00248">
    <property type="entry name" value="ANK"/>
    <property type="match status" value="4"/>
</dbReference>
<evidence type="ECO:0000256" key="2">
    <source>
        <dbReference type="ARBA" id="ARBA00023043"/>
    </source>
</evidence>
<keyword evidence="1" id="KW-0677">Repeat</keyword>
<feature type="repeat" description="ANK" evidence="3">
    <location>
        <begin position="87"/>
        <end position="119"/>
    </location>
</feature>
<evidence type="ECO:0000313" key="5">
    <source>
        <dbReference type="Ensembl" id="ENSORLP00015008627.1"/>
    </source>
</evidence>
<reference evidence="5" key="4">
    <citation type="submission" date="2025-09" db="UniProtKB">
        <authorList>
            <consortium name="Ensembl"/>
        </authorList>
    </citation>
    <scope>IDENTIFICATION</scope>
    <source>
        <strain evidence="5">HSOK</strain>
    </source>
</reference>
<dbReference type="Gene3D" id="1.25.40.20">
    <property type="entry name" value="Ankyrin repeat-containing domain"/>
    <property type="match status" value="1"/>
</dbReference>
<protein>
    <submittedName>
        <fullName evidence="5">Ankyrin repeat domain 10</fullName>
    </submittedName>
</protein>
<dbReference type="AlphaFoldDB" id="A0A3P9HLM3"/>
<feature type="repeat" description="ANK" evidence="3">
    <location>
        <begin position="120"/>
        <end position="152"/>
    </location>
</feature>
<dbReference type="SUPFAM" id="SSF48403">
    <property type="entry name" value="Ankyrin repeat"/>
    <property type="match status" value="1"/>
</dbReference>
<dbReference type="PROSITE" id="PS50297">
    <property type="entry name" value="ANK_REP_REGION"/>
    <property type="match status" value="3"/>
</dbReference>
<dbReference type="PROSITE" id="PS50088">
    <property type="entry name" value="ANK_REPEAT"/>
    <property type="match status" value="3"/>
</dbReference>
<reference evidence="5" key="3">
    <citation type="submission" date="2025-08" db="UniProtKB">
        <authorList>
            <consortium name="Ensembl"/>
        </authorList>
    </citation>
    <scope>IDENTIFICATION</scope>
    <source>
        <strain evidence="5">HSOK</strain>
    </source>
</reference>
<accession>A0A3P9HLM3</accession>
<proteinExistence type="predicted"/>
<dbReference type="InterPro" id="IPR036770">
    <property type="entry name" value="Ankyrin_rpt-contain_sf"/>
</dbReference>
<reference key="1">
    <citation type="journal article" date="2007" name="Nature">
        <title>The medaka draft genome and insights into vertebrate genome evolution.</title>
        <authorList>
            <person name="Kasahara M."/>
            <person name="Naruse K."/>
            <person name="Sasaki S."/>
            <person name="Nakatani Y."/>
            <person name="Qu W."/>
            <person name="Ahsan B."/>
            <person name="Yamada T."/>
            <person name="Nagayasu Y."/>
            <person name="Doi K."/>
            <person name="Kasai Y."/>
            <person name="Jindo T."/>
            <person name="Kobayashi D."/>
            <person name="Shimada A."/>
            <person name="Toyoda A."/>
            <person name="Kuroki Y."/>
            <person name="Fujiyama A."/>
            <person name="Sasaki T."/>
            <person name="Shimizu A."/>
            <person name="Asakawa S."/>
            <person name="Shimizu N."/>
            <person name="Hashimoto S."/>
            <person name="Yang J."/>
            <person name="Lee Y."/>
            <person name="Matsushima K."/>
            <person name="Sugano S."/>
            <person name="Sakaizumi M."/>
            <person name="Narita T."/>
            <person name="Ohishi K."/>
            <person name="Haga S."/>
            <person name="Ohta F."/>
            <person name="Nomoto H."/>
            <person name="Nogata K."/>
            <person name="Morishita T."/>
            <person name="Endo T."/>
            <person name="Shin-I T."/>
            <person name="Takeda H."/>
            <person name="Morishita S."/>
            <person name="Kohara Y."/>
        </authorList>
    </citation>
    <scope>NUCLEOTIDE SEQUENCE [LARGE SCALE GENOMIC DNA]</scope>
    <source>
        <strain>Hd-rR</strain>
    </source>
</reference>
<dbReference type="InterPro" id="IPR050776">
    <property type="entry name" value="Ank_Repeat/CDKN_Inhibitor"/>
</dbReference>
<keyword evidence="2 3" id="KW-0040">ANK repeat</keyword>
<evidence type="ECO:0000313" key="6">
    <source>
        <dbReference type="Proteomes" id="UP000265200"/>
    </source>
</evidence>
<evidence type="ECO:0000256" key="1">
    <source>
        <dbReference type="ARBA" id="ARBA00022737"/>
    </source>
</evidence>
<feature type="region of interest" description="Disordered" evidence="4">
    <location>
        <begin position="228"/>
        <end position="249"/>
    </location>
</feature>
<sequence length="338" mass="36265">MSVGVESGFSSEEVLNSRFPLHRACRDGDVGALCSLLQRTSNPADLAAEDTFYGWTPIHWAAHFGKLECVMRLVQVGCSVNSMTSKFAQTPTHIAAFGGHPECLLWLLQAGADINRQDYVGETPIHKAARAGSLECINALLIQGAKADMRNASGLAAADLAHAQGFQECAQILAQAQNLQQNMAQSQNGAFLELMSHNGVQNRPTIQGRSFLNGVPNRKRSFEGIEVNPGKKARSNGTSLPSTFLNGNGPLGGTGEAQMESMNVEMTAAVTSVNGERLCEDFSSNDPAAPMLLGQHICSDSPQMCSTAGSQVEHQRSVNAEQLYDHTLFNTMLLYHGS</sequence>
<dbReference type="Ensembl" id="ENSORLT00015000498.1">
    <property type="protein sequence ID" value="ENSORLP00015008627.1"/>
    <property type="gene ID" value="ENSORLG00015009419.1"/>
</dbReference>
<reference evidence="5 6" key="2">
    <citation type="submission" date="2017-04" db="EMBL/GenBank/DDBJ databases">
        <title>CpG methylation of centromeres and impact of large insertions on vertebrate speciation.</title>
        <authorList>
            <person name="Ichikawa K."/>
            <person name="Yoshimura J."/>
            <person name="Morishita S."/>
        </authorList>
    </citation>
    <scope>NUCLEOTIDE SEQUENCE</scope>
    <source>
        <strain evidence="5 6">HSOK</strain>
    </source>
</reference>
<feature type="compositionally biased region" description="Polar residues" evidence="4">
    <location>
        <begin position="235"/>
        <end position="246"/>
    </location>
</feature>
<dbReference type="InterPro" id="IPR002110">
    <property type="entry name" value="Ankyrin_rpt"/>
</dbReference>
<organism evidence="5 6">
    <name type="scientific">Oryzias latipes</name>
    <name type="common">Japanese rice fish</name>
    <name type="synonym">Japanese killifish</name>
    <dbReference type="NCBI Taxonomy" id="8090"/>
    <lineage>
        <taxon>Eukaryota</taxon>
        <taxon>Metazoa</taxon>
        <taxon>Chordata</taxon>
        <taxon>Craniata</taxon>
        <taxon>Vertebrata</taxon>
        <taxon>Euteleostomi</taxon>
        <taxon>Actinopterygii</taxon>
        <taxon>Neopterygii</taxon>
        <taxon>Teleostei</taxon>
        <taxon>Neoteleostei</taxon>
        <taxon>Acanthomorphata</taxon>
        <taxon>Ovalentaria</taxon>
        <taxon>Atherinomorphae</taxon>
        <taxon>Beloniformes</taxon>
        <taxon>Adrianichthyidae</taxon>
        <taxon>Oryziinae</taxon>
        <taxon>Oryzias</taxon>
    </lineage>
</organism>
<dbReference type="Pfam" id="PF12796">
    <property type="entry name" value="Ank_2"/>
    <property type="match status" value="2"/>
</dbReference>
<feature type="repeat" description="ANK" evidence="3">
    <location>
        <begin position="53"/>
        <end position="85"/>
    </location>
</feature>
<evidence type="ECO:0000256" key="4">
    <source>
        <dbReference type="SAM" id="MobiDB-lite"/>
    </source>
</evidence>
<name>A0A3P9HLM3_ORYLA</name>